<comment type="similarity">
    <text evidence="1">Belongs to the Cdt1 family.</text>
</comment>
<evidence type="ECO:0000313" key="6">
    <source>
        <dbReference type="Proteomes" id="UP001310890"/>
    </source>
</evidence>
<dbReference type="InterPro" id="IPR032054">
    <property type="entry name" value="Cdt1_C"/>
</dbReference>
<evidence type="ECO:0000259" key="4">
    <source>
        <dbReference type="Pfam" id="PF16679"/>
    </source>
</evidence>
<feature type="region of interest" description="Disordered" evidence="3">
    <location>
        <begin position="1"/>
        <end position="24"/>
    </location>
</feature>
<organism evidence="5 6">
    <name type="scientific">Meristemomyces frigidus</name>
    <dbReference type="NCBI Taxonomy" id="1508187"/>
    <lineage>
        <taxon>Eukaryota</taxon>
        <taxon>Fungi</taxon>
        <taxon>Dikarya</taxon>
        <taxon>Ascomycota</taxon>
        <taxon>Pezizomycotina</taxon>
        <taxon>Dothideomycetes</taxon>
        <taxon>Dothideomycetidae</taxon>
        <taxon>Mycosphaerellales</taxon>
        <taxon>Teratosphaeriaceae</taxon>
        <taxon>Meristemomyces</taxon>
    </lineage>
</organism>
<name>A0AAN7THB3_9PEZI</name>
<gene>
    <name evidence="5" type="ORF">LTR62_001521</name>
</gene>
<keyword evidence="2" id="KW-0131">Cell cycle</keyword>
<accession>A0AAN7THB3</accession>
<dbReference type="InterPro" id="IPR038090">
    <property type="entry name" value="Cdt1_C_WH_dom_sf"/>
</dbReference>
<feature type="domain" description="DNA replication factor Cdt1 C-terminal" evidence="4">
    <location>
        <begin position="368"/>
        <end position="462"/>
    </location>
</feature>
<comment type="caution">
    <text evidence="5">The sequence shown here is derived from an EMBL/GenBank/DDBJ whole genome shotgun (WGS) entry which is preliminary data.</text>
</comment>
<dbReference type="Pfam" id="PF26121">
    <property type="entry name" value="HTH_CDT1"/>
    <property type="match status" value="1"/>
</dbReference>
<evidence type="ECO:0000256" key="1">
    <source>
        <dbReference type="ARBA" id="ARBA00008356"/>
    </source>
</evidence>
<feature type="region of interest" description="Disordered" evidence="3">
    <location>
        <begin position="59"/>
        <end position="91"/>
    </location>
</feature>
<proteinExistence type="inferred from homology"/>
<protein>
    <recommendedName>
        <fullName evidence="4">DNA replication factor Cdt1 C-terminal domain-containing protein</fullName>
    </recommendedName>
</protein>
<evidence type="ECO:0000256" key="3">
    <source>
        <dbReference type="SAM" id="MobiDB-lite"/>
    </source>
</evidence>
<dbReference type="Gene3D" id="1.10.10.1420">
    <property type="entry name" value="DNA replication factor Cdt1, C-terminal WH domain"/>
    <property type="match status" value="1"/>
</dbReference>
<dbReference type="Proteomes" id="UP001310890">
    <property type="component" value="Unassembled WGS sequence"/>
</dbReference>
<dbReference type="Pfam" id="PF16679">
    <property type="entry name" value="CDT1_C"/>
    <property type="match status" value="1"/>
</dbReference>
<sequence>MAISRKRKHDDNEGQQTGKHISATQSIKDFATVTKEVQPVTRAKKIKTTHVDLISTASANITAIEPPKSVKRKRSQESSSDLPADPPSTKANTADIFRQFAKINSADLPRSKRVKTVLPPSPAGTPSKKAAALFDKLKIEPVPFMLNDKPAGIDTPPDTPGTHEDVGSIAWPTELQDLWELYAAFLTALSLYYAHNGTSGAANVKNLLEMTSKHWKKRAVNLVDLRRLLAVGSRDQADFILEDYGRAGVCMSRAQPRGRGLKRTASYVDEDDLNVRFQEALQAEWQRWERASEEENNGASTFIDQLPMAEIVVNASVKNASPLFARGQQRLADIKAAQAGAIPSSDNQAAAVKDEQKTTKAVQSRGSSLLDRVLARQASTASMPAGPTKAQLERKAALDRIEDIARALGSLVGMKARACMSMQAMVQQLQQSLRNPISREEVERCLDLMANEVTPGFVSVIVSGSVKGVVVSRMAKPDIAVVRESVVLATSV</sequence>
<evidence type="ECO:0000313" key="5">
    <source>
        <dbReference type="EMBL" id="KAK5115321.1"/>
    </source>
</evidence>
<dbReference type="EMBL" id="JAVRRL010000013">
    <property type="protein sequence ID" value="KAK5115321.1"/>
    <property type="molecule type" value="Genomic_DNA"/>
</dbReference>
<reference evidence="5" key="1">
    <citation type="submission" date="2023-08" db="EMBL/GenBank/DDBJ databases">
        <title>Black Yeasts Isolated from many extreme environments.</title>
        <authorList>
            <person name="Coleine C."/>
            <person name="Stajich J.E."/>
            <person name="Selbmann L."/>
        </authorList>
    </citation>
    <scope>NUCLEOTIDE SEQUENCE</scope>
    <source>
        <strain evidence="5">CCFEE 5401</strain>
    </source>
</reference>
<evidence type="ECO:0000256" key="2">
    <source>
        <dbReference type="ARBA" id="ARBA00023306"/>
    </source>
</evidence>
<feature type="compositionally biased region" description="Polar residues" evidence="3">
    <location>
        <begin position="14"/>
        <end position="24"/>
    </location>
</feature>
<dbReference type="AlphaFoldDB" id="A0AAN7THB3"/>